<protein>
    <submittedName>
        <fullName evidence="6">Oxidoreductase</fullName>
    </submittedName>
</protein>
<dbReference type="EMBL" id="WBKB01000008">
    <property type="protein sequence ID" value="KAB1641623.1"/>
    <property type="molecule type" value="Genomic_DNA"/>
</dbReference>
<feature type="domain" description="GFO/IDH/MocA-like oxidoreductase" evidence="5">
    <location>
        <begin position="148"/>
        <end position="268"/>
    </location>
</feature>
<keyword evidence="7" id="KW-1185">Reference proteome</keyword>
<evidence type="ECO:0000256" key="1">
    <source>
        <dbReference type="ARBA" id="ARBA00010928"/>
    </source>
</evidence>
<evidence type="ECO:0000256" key="2">
    <source>
        <dbReference type="ARBA" id="ARBA00023002"/>
    </source>
</evidence>
<proteinExistence type="inferred from homology"/>
<keyword evidence="2" id="KW-0560">Oxidoreductase</keyword>
<dbReference type="InterPro" id="IPR055170">
    <property type="entry name" value="GFO_IDH_MocA-like_dom"/>
</dbReference>
<gene>
    <name evidence="6" type="ORF">F8O05_11750</name>
</gene>
<dbReference type="Pfam" id="PF01408">
    <property type="entry name" value="GFO_IDH_MocA"/>
    <property type="match status" value="1"/>
</dbReference>
<dbReference type="SUPFAM" id="SSF55347">
    <property type="entry name" value="Glyceraldehyde-3-phosphate dehydrogenase-like, C-terminal domain"/>
    <property type="match status" value="1"/>
</dbReference>
<dbReference type="PANTHER" id="PTHR42840:SF3">
    <property type="entry name" value="BINDING ROSSMANN FOLD OXIDOREDUCTASE, PUTATIVE (AFU_ORTHOLOGUE AFUA_2G10240)-RELATED"/>
    <property type="match status" value="1"/>
</dbReference>
<dbReference type="InterPro" id="IPR000683">
    <property type="entry name" value="Gfo/Idh/MocA-like_OxRdtase_N"/>
</dbReference>
<evidence type="ECO:0000259" key="4">
    <source>
        <dbReference type="Pfam" id="PF01408"/>
    </source>
</evidence>
<keyword evidence="3" id="KW-0520">NAD</keyword>
<dbReference type="Gene3D" id="3.30.360.10">
    <property type="entry name" value="Dihydrodipicolinate Reductase, domain 2"/>
    <property type="match status" value="1"/>
</dbReference>
<dbReference type="Proteomes" id="UP000433493">
    <property type="component" value="Unassembled WGS sequence"/>
</dbReference>
<comment type="caution">
    <text evidence="6">The sequence shown here is derived from an EMBL/GenBank/DDBJ whole genome shotgun (WGS) entry which is preliminary data.</text>
</comment>
<comment type="similarity">
    <text evidence="1">Belongs to the Gfo/Idh/MocA family.</text>
</comment>
<dbReference type="AlphaFoldDB" id="A0A7J5BA11"/>
<evidence type="ECO:0000259" key="5">
    <source>
        <dbReference type="Pfam" id="PF22725"/>
    </source>
</evidence>
<dbReference type="Pfam" id="PF22725">
    <property type="entry name" value="GFO_IDH_MocA_C3"/>
    <property type="match status" value="1"/>
</dbReference>
<evidence type="ECO:0000256" key="3">
    <source>
        <dbReference type="ARBA" id="ARBA00023027"/>
    </source>
</evidence>
<dbReference type="PANTHER" id="PTHR42840">
    <property type="entry name" value="NAD(P)-BINDING ROSSMANN-FOLD SUPERFAMILY PROTEIN-RELATED"/>
    <property type="match status" value="1"/>
</dbReference>
<sequence length="350" mass="37079">MRIGIIGLGRIGLMHARNFAQTEGVDEVVLLGRDPEKVAAAAAELAEALAPGASADLAGELAPDREPAKITVGGSYEEALETVDGMMIATSTATHPELTLQAARAGVPVLVEKPLALDLEVLEKLADDLDATGTEVMVAFHRRYDPGHQALRKHIADGDVGTLRAVTATAHDRLPLSVDYIPTSGGMWLDMAIHDFDAIPWVTGQRVKRVWATGSVLDQPAHAEHGDVDSAMAALVLESGAVATVSAMRRNDAGQDMRVEVFGSENSYAAGLEARTPMNSTEPGVAAPGEPYDQSMDRYERAFRAEAQAFVDLIRGEGENHTPPRAGLGAIRIALAADKSLRTGLPVDLD</sequence>
<name>A0A7J5BA11_9MICO</name>
<dbReference type="InterPro" id="IPR036291">
    <property type="entry name" value="NAD(P)-bd_dom_sf"/>
</dbReference>
<accession>A0A7J5BA11</accession>
<feature type="domain" description="Gfo/Idh/MocA-like oxidoreductase N-terminal" evidence="4">
    <location>
        <begin position="1"/>
        <end position="140"/>
    </location>
</feature>
<dbReference type="Gene3D" id="3.40.50.720">
    <property type="entry name" value="NAD(P)-binding Rossmann-like Domain"/>
    <property type="match status" value="1"/>
</dbReference>
<organism evidence="6 7">
    <name type="scientific">Gulosibacter chungangensis</name>
    <dbReference type="NCBI Taxonomy" id="979746"/>
    <lineage>
        <taxon>Bacteria</taxon>
        <taxon>Bacillati</taxon>
        <taxon>Actinomycetota</taxon>
        <taxon>Actinomycetes</taxon>
        <taxon>Micrococcales</taxon>
        <taxon>Microbacteriaceae</taxon>
        <taxon>Gulosibacter</taxon>
    </lineage>
</organism>
<dbReference type="RefSeq" id="WP_158052942.1">
    <property type="nucleotide sequence ID" value="NZ_WBKB01000008.1"/>
</dbReference>
<reference evidence="6 7" key="1">
    <citation type="submission" date="2019-09" db="EMBL/GenBank/DDBJ databases">
        <title>Phylogeny of genus Pseudoclavibacter and closely related genus.</title>
        <authorList>
            <person name="Li Y."/>
        </authorList>
    </citation>
    <scope>NUCLEOTIDE SEQUENCE [LARGE SCALE GENOMIC DNA]</scope>
    <source>
        <strain evidence="6 7">KCTC 13959</strain>
    </source>
</reference>
<dbReference type="GO" id="GO:0016491">
    <property type="term" value="F:oxidoreductase activity"/>
    <property type="evidence" value="ECO:0007669"/>
    <property type="project" value="UniProtKB-KW"/>
</dbReference>
<evidence type="ECO:0000313" key="6">
    <source>
        <dbReference type="EMBL" id="KAB1641623.1"/>
    </source>
</evidence>
<dbReference type="OrthoDB" id="256869at2"/>
<dbReference type="SUPFAM" id="SSF51735">
    <property type="entry name" value="NAD(P)-binding Rossmann-fold domains"/>
    <property type="match status" value="1"/>
</dbReference>
<evidence type="ECO:0000313" key="7">
    <source>
        <dbReference type="Proteomes" id="UP000433493"/>
    </source>
</evidence>
<dbReference type="GO" id="GO:0000166">
    <property type="term" value="F:nucleotide binding"/>
    <property type="evidence" value="ECO:0007669"/>
    <property type="project" value="InterPro"/>
</dbReference>